<evidence type="ECO:0000259" key="1">
    <source>
        <dbReference type="PROSITE" id="PS50404"/>
    </source>
</evidence>
<dbReference type="CDD" id="cd00570">
    <property type="entry name" value="GST_N_family"/>
    <property type="match status" value="1"/>
</dbReference>
<dbReference type="SUPFAM" id="SSF52833">
    <property type="entry name" value="Thioredoxin-like"/>
    <property type="match status" value="1"/>
</dbReference>
<dbReference type="RefSeq" id="WP_102636793.1">
    <property type="nucleotide sequence ID" value="NZ_CADIJZ010000076.1"/>
</dbReference>
<dbReference type="Gene3D" id="3.40.30.10">
    <property type="entry name" value="Glutaredoxin"/>
    <property type="match status" value="1"/>
</dbReference>
<evidence type="ECO:0000313" key="3">
    <source>
        <dbReference type="EMBL" id="PMS17510.1"/>
    </source>
</evidence>
<dbReference type="PROSITE" id="PS50404">
    <property type="entry name" value="GST_NTER"/>
    <property type="match status" value="1"/>
</dbReference>
<dbReference type="Proteomes" id="UP000235659">
    <property type="component" value="Unassembled WGS sequence"/>
</dbReference>
<reference evidence="2 5" key="2">
    <citation type="submission" date="2020-04" db="EMBL/GenBank/DDBJ databases">
        <authorList>
            <person name="De Canck E."/>
        </authorList>
    </citation>
    <scope>NUCLEOTIDE SEQUENCE [LARGE SCALE GENOMIC DNA]</scope>
    <source>
        <strain evidence="2 5">LMG 27174</strain>
    </source>
</reference>
<dbReference type="SUPFAM" id="SSF47616">
    <property type="entry name" value="GST C-terminal domain-like"/>
    <property type="match status" value="1"/>
</dbReference>
<dbReference type="InterPro" id="IPR036282">
    <property type="entry name" value="Glutathione-S-Trfase_C_sf"/>
</dbReference>
<dbReference type="EMBL" id="CADIJZ010000076">
    <property type="protein sequence ID" value="CAB3744630.1"/>
    <property type="molecule type" value="Genomic_DNA"/>
</dbReference>
<sequence>MSTVTLHQWERSPFCAKVRKVLRHKEIEYSVVDYNGLLGRKAASLSPVGQLPVLDFDGERVQDSTDIVAFLEARVPLPSVMPMEPKSRAFAMLIEDWADESLFWYTMATLEMGDPIALSEHIQALCLGRPRWERFAVGVAVKGMYRRKLRNQGLGRQPLTNVLKRLDTHLASIDILLSQNQWLASTAKSVADISVSCQVDLLMRTRLVAQRIHEYPNLIEWLGRCA</sequence>
<name>A0A2N7VK33_9BURK</name>
<proteinExistence type="predicted"/>
<dbReference type="EMBL" id="PNXY01000076">
    <property type="protein sequence ID" value="PMS17510.1"/>
    <property type="molecule type" value="Genomic_DNA"/>
</dbReference>
<reference evidence="3 4" key="1">
    <citation type="submission" date="2018-01" db="EMBL/GenBank/DDBJ databases">
        <title>Whole genome analyses suggest that Burkholderia sensu lato contains two further novel genera in the rhizoxinica-symbiotica group Mycetohabitans gen. nov., and Trinickia gen. nov.: implications for the evolution of diazotrophy and nodulation in the Burkholderiaceae.</title>
        <authorList>
            <person name="Estrada-de los Santos P."/>
            <person name="Palmer M."/>
            <person name="Chavez-Ramirez B."/>
            <person name="Beukes C."/>
            <person name="Steenkamp E.T."/>
            <person name="Hirsch A.M."/>
            <person name="Manyaka P."/>
            <person name="Maluk M."/>
            <person name="Lafos M."/>
            <person name="Crook M."/>
            <person name="Gross E."/>
            <person name="Simon M.F."/>
            <person name="Bueno dos Reis Junior F."/>
            <person name="Poole P.S."/>
            <person name="Venter S.N."/>
            <person name="James E.K."/>
        </authorList>
    </citation>
    <scope>NUCLEOTIDE SEQUENCE [LARGE SCALE GENOMIC DNA]</scope>
    <source>
        <strain evidence="3 4">WSM 3937</strain>
    </source>
</reference>
<dbReference type="Proteomes" id="UP000494205">
    <property type="component" value="Unassembled WGS sequence"/>
</dbReference>
<dbReference type="PANTHER" id="PTHR12782">
    <property type="entry name" value="MICROSOMAL PROSTAGLANDIN E SYNTHASE-2"/>
    <property type="match status" value="1"/>
</dbReference>
<accession>A0A2N7VK33</accession>
<dbReference type="PROSITE" id="PS51354">
    <property type="entry name" value="GLUTAREDOXIN_2"/>
    <property type="match status" value="1"/>
</dbReference>
<protein>
    <submittedName>
        <fullName evidence="3">Glutathione S-transferase</fullName>
    </submittedName>
</protein>
<dbReference type="PANTHER" id="PTHR12782:SF5">
    <property type="entry name" value="PROSTAGLANDIN E SYNTHASE 2"/>
    <property type="match status" value="1"/>
</dbReference>
<dbReference type="InterPro" id="IPR004045">
    <property type="entry name" value="Glutathione_S-Trfase_N"/>
</dbReference>
<keyword evidence="4" id="KW-1185">Reference proteome</keyword>
<evidence type="ECO:0000313" key="4">
    <source>
        <dbReference type="Proteomes" id="UP000235659"/>
    </source>
</evidence>
<dbReference type="CDD" id="cd00299">
    <property type="entry name" value="GST_C_family"/>
    <property type="match status" value="1"/>
</dbReference>
<dbReference type="Gene3D" id="1.20.1050.10">
    <property type="match status" value="2"/>
</dbReference>
<evidence type="ECO:0000313" key="2">
    <source>
        <dbReference type="EMBL" id="CAB3744630.1"/>
    </source>
</evidence>
<organism evidence="2 5">
    <name type="scientific">Paraburkholderia rhynchosiae</name>
    <dbReference type="NCBI Taxonomy" id="487049"/>
    <lineage>
        <taxon>Bacteria</taxon>
        <taxon>Pseudomonadati</taxon>
        <taxon>Pseudomonadota</taxon>
        <taxon>Betaproteobacteria</taxon>
        <taxon>Burkholderiales</taxon>
        <taxon>Burkholderiaceae</taxon>
        <taxon>Paraburkholderia</taxon>
    </lineage>
</organism>
<gene>
    <name evidence="3" type="ORF">C0Z16_36540</name>
    <name evidence="2" type="ORF">LMG27174_07216</name>
</gene>
<dbReference type="OrthoDB" id="9810080at2"/>
<dbReference type="AlphaFoldDB" id="A0A2N7VK33"/>
<dbReference type="InterPro" id="IPR036249">
    <property type="entry name" value="Thioredoxin-like_sf"/>
</dbReference>
<feature type="domain" description="GST N-terminal" evidence="1">
    <location>
        <begin position="2"/>
        <end position="79"/>
    </location>
</feature>
<dbReference type="Pfam" id="PF13417">
    <property type="entry name" value="GST_N_3"/>
    <property type="match status" value="1"/>
</dbReference>
<evidence type="ECO:0000313" key="5">
    <source>
        <dbReference type="Proteomes" id="UP000494205"/>
    </source>
</evidence>